<evidence type="ECO:0000313" key="2">
    <source>
        <dbReference type="Proteomes" id="UP001165960"/>
    </source>
</evidence>
<comment type="caution">
    <text evidence="1">The sequence shown here is derived from an EMBL/GenBank/DDBJ whole genome shotgun (WGS) entry which is preliminary data.</text>
</comment>
<dbReference type="Proteomes" id="UP001165960">
    <property type="component" value="Unassembled WGS sequence"/>
</dbReference>
<gene>
    <name evidence="1" type="ORF">DSO57_1019060</name>
</gene>
<reference evidence="1" key="1">
    <citation type="submission" date="2022-04" db="EMBL/GenBank/DDBJ databases">
        <title>Genome of the entomopathogenic fungus Entomophthora muscae.</title>
        <authorList>
            <person name="Elya C."/>
            <person name="Lovett B.R."/>
            <person name="Lee E."/>
            <person name="Macias A.M."/>
            <person name="Hajek A.E."/>
            <person name="De Bivort B.L."/>
            <person name="Kasson M.T."/>
            <person name="De Fine Licht H.H."/>
            <person name="Stajich J.E."/>
        </authorList>
    </citation>
    <scope>NUCLEOTIDE SEQUENCE</scope>
    <source>
        <strain evidence="1">Berkeley</strain>
    </source>
</reference>
<dbReference type="EMBL" id="QTSX02001505">
    <property type="protein sequence ID" value="KAJ9080995.1"/>
    <property type="molecule type" value="Genomic_DNA"/>
</dbReference>
<name>A0ACC2U1W1_9FUNG</name>
<evidence type="ECO:0000313" key="1">
    <source>
        <dbReference type="EMBL" id="KAJ9080995.1"/>
    </source>
</evidence>
<proteinExistence type="predicted"/>
<organism evidence="1 2">
    <name type="scientific">Entomophthora muscae</name>
    <dbReference type="NCBI Taxonomy" id="34485"/>
    <lineage>
        <taxon>Eukaryota</taxon>
        <taxon>Fungi</taxon>
        <taxon>Fungi incertae sedis</taxon>
        <taxon>Zoopagomycota</taxon>
        <taxon>Entomophthoromycotina</taxon>
        <taxon>Entomophthoromycetes</taxon>
        <taxon>Entomophthorales</taxon>
        <taxon>Entomophthoraceae</taxon>
        <taxon>Entomophthora</taxon>
    </lineage>
</organism>
<accession>A0ACC2U1W1</accession>
<keyword evidence="2" id="KW-1185">Reference proteome</keyword>
<sequence length="218" mass="24922">MTIPPNKIQLESEAKCKRACDRCRFKRVRCRREGECCLRCIKDNKTCTFTDEEKKRGPKPKADSPLRSLRKRRSRAKCITSPSSEDATPMLDISPKELFEHDAHTATFFHSQEVVCMWIQSFIRQVDPNMQLVNHTLLNHIVRSIPMQDRAPFAIVFLLRCMVACTILVRTSNPLDDLFLVHYDMAVKALRVATSPELAEAVAAGITLLSFIDYTISH</sequence>
<protein>
    <submittedName>
        <fullName evidence="1">Uncharacterized protein</fullName>
    </submittedName>
</protein>